<dbReference type="SUPFAM" id="SSF56672">
    <property type="entry name" value="DNA/RNA polymerases"/>
    <property type="match status" value="1"/>
</dbReference>
<accession>A0AAF0UYK0</accession>
<dbReference type="EMBL" id="CP133622">
    <property type="protein sequence ID" value="WMV54465.1"/>
    <property type="molecule type" value="Genomic_DNA"/>
</dbReference>
<evidence type="ECO:0008006" key="3">
    <source>
        <dbReference type="Google" id="ProtNLM"/>
    </source>
</evidence>
<sequence length="78" mass="8784">MEGFSTIAALLTRLTHLDIPFEWFEERKLSFWKIIELLTIAPLLNFPLEGEGFTIYNDASNVGLGCIFVQCGGVTDYP</sequence>
<gene>
    <name evidence="1" type="ORF">MTR67_047850</name>
</gene>
<dbReference type="InterPro" id="IPR043128">
    <property type="entry name" value="Rev_trsase/Diguanyl_cyclase"/>
</dbReference>
<evidence type="ECO:0000313" key="1">
    <source>
        <dbReference type="EMBL" id="WMV54465.1"/>
    </source>
</evidence>
<dbReference type="AlphaFoldDB" id="A0AAF0UYK0"/>
<dbReference type="InterPro" id="IPR043502">
    <property type="entry name" value="DNA/RNA_pol_sf"/>
</dbReference>
<name>A0AAF0UYK0_SOLVR</name>
<organism evidence="1 2">
    <name type="scientific">Solanum verrucosum</name>
    <dbReference type="NCBI Taxonomy" id="315347"/>
    <lineage>
        <taxon>Eukaryota</taxon>
        <taxon>Viridiplantae</taxon>
        <taxon>Streptophyta</taxon>
        <taxon>Embryophyta</taxon>
        <taxon>Tracheophyta</taxon>
        <taxon>Spermatophyta</taxon>
        <taxon>Magnoliopsida</taxon>
        <taxon>eudicotyledons</taxon>
        <taxon>Gunneridae</taxon>
        <taxon>Pentapetalae</taxon>
        <taxon>asterids</taxon>
        <taxon>lamiids</taxon>
        <taxon>Solanales</taxon>
        <taxon>Solanaceae</taxon>
        <taxon>Solanoideae</taxon>
        <taxon>Solaneae</taxon>
        <taxon>Solanum</taxon>
    </lineage>
</organism>
<keyword evidence="2" id="KW-1185">Reference proteome</keyword>
<protein>
    <recommendedName>
        <fullName evidence="3">Reverse transcriptase/retrotransposon-derived protein RNase H-like domain-containing protein</fullName>
    </recommendedName>
</protein>
<dbReference type="Proteomes" id="UP001234989">
    <property type="component" value="Chromosome 11"/>
</dbReference>
<evidence type="ECO:0000313" key="2">
    <source>
        <dbReference type="Proteomes" id="UP001234989"/>
    </source>
</evidence>
<proteinExistence type="predicted"/>
<reference evidence="1" key="1">
    <citation type="submission" date="2023-08" db="EMBL/GenBank/DDBJ databases">
        <title>A de novo genome assembly of Solanum verrucosum Schlechtendal, a Mexican diploid species geographically isolated from the other diploid A-genome species in potato relatives.</title>
        <authorList>
            <person name="Hosaka K."/>
        </authorList>
    </citation>
    <scope>NUCLEOTIDE SEQUENCE</scope>
    <source>
        <tissue evidence="1">Young leaves</tissue>
    </source>
</reference>
<dbReference type="Gene3D" id="3.30.70.270">
    <property type="match status" value="1"/>
</dbReference>